<evidence type="ECO:0000256" key="8">
    <source>
        <dbReference type="SAM" id="MobiDB-lite"/>
    </source>
</evidence>
<feature type="compositionally biased region" description="Polar residues" evidence="8">
    <location>
        <begin position="162"/>
        <end position="172"/>
    </location>
</feature>
<dbReference type="CDD" id="cd16913">
    <property type="entry name" value="YkuD_like"/>
    <property type="match status" value="1"/>
</dbReference>
<keyword evidence="5 7" id="KW-0573">Peptidoglycan synthesis</keyword>
<dbReference type="EMBL" id="CP036267">
    <property type="protein sequence ID" value="QDT30779.1"/>
    <property type="molecule type" value="Genomic_DNA"/>
</dbReference>
<dbReference type="InterPro" id="IPR005490">
    <property type="entry name" value="LD_TPept_cat_dom"/>
</dbReference>
<evidence type="ECO:0000313" key="12">
    <source>
        <dbReference type="EMBL" id="QDT30779.1"/>
    </source>
</evidence>
<keyword evidence="9" id="KW-0472">Membrane</keyword>
<evidence type="ECO:0000259" key="10">
    <source>
        <dbReference type="PROSITE" id="PS51782"/>
    </source>
</evidence>
<sequence>MFEYQPRRHPLQTFQFWFAVLVCAGGVAVWRFGIFSQSPQTANLPPAISDETMPPPPQNGSIVRVPDQFEQKSSDANRDVAMAPQQSEEPLDETLPENRAAQPISEIGGETSEAMNGTSASTRDLEVRTVSGIQQNGYQIEQTSIQQTNLGSNSGGEDRSSTELTFRTQPEASSELPVISPAVPAQFDFTEVDQLIESGDDVAALRTLSTWYWEYPDRRRQLWQRLNLLSRRIYFQPHPHYMEPYEIQFGDRLETIARQHQVSWEYLSKINRVDPQRIKAGKKLKVIQGPFSAVVDLTRFEVTVHAHGYFVVRMPVGIGKDGSTPIGKFKVTDKVVDPIYYGPDIVIKNDDPTNPLGERWLAISDEAGTLEGYGIHGTIDPDSIGKADSRGCIRLHDQDVADLYDLLTVGSEVIIRR</sequence>
<feature type="active site" description="Proton donor/acceptor" evidence="7">
    <location>
        <position position="376"/>
    </location>
</feature>
<feature type="compositionally biased region" description="Polar residues" evidence="8">
    <location>
        <begin position="138"/>
        <end position="152"/>
    </location>
</feature>
<dbReference type="InterPro" id="IPR038063">
    <property type="entry name" value="Transpep_catalytic_dom"/>
</dbReference>
<evidence type="ECO:0000256" key="9">
    <source>
        <dbReference type="SAM" id="Phobius"/>
    </source>
</evidence>
<comment type="similarity">
    <text evidence="2">Belongs to the YkuD family.</text>
</comment>
<dbReference type="GO" id="GO:0005576">
    <property type="term" value="C:extracellular region"/>
    <property type="evidence" value="ECO:0007669"/>
    <property type="project" value="TreeGrafter"/>
</dbReference>
<evidence type="ECO:0000256" key="3">
    <source>
        <dbReference type="ARBA" id="ARBA00022679"/>
    </source>
</evidence>
<dbReference type="InterPro" id="IPR018392">
    <property type="entry name" value="LysM"/>
</dbReference>
<feature type="compositionally biased region" description="Polar residues" evidence="8">
    <location>
        <begin position="113"/>
        <end position="122"/>
    </location>
</feature>
<keyword evidence="13" id="KW-1185">Reference proteome</keyword>
<dbReference type="PROSITE" id="PS52029">
    <property type="entry name" value="LD_TPASE"/>
    <property type="match status" value="1"/>
</dbReference>
<evidence type="ECO:0000256" key="5">
    <source>
        <dbReference type="ARBA" id="ARBA00022984"/>
    </source>
</evidence>
<dbReference type="SMART" id="SM00257">
    <property type="entry name" value="LysM"/>
    <property type="match status" value="1"/>
</dbReference>
<feature type="region of interest" description="Disordered" evidence="8">
    <location>
        <begin position="104"/>
        <end position="123"/>
    </location>
</feature>
<dbReference type="AlphaFoldDB" id="A0A517QGL5"/>
<dbReference type="RefSeq" id="WP_145194952.1">
    <property type="nucleotide sequence ID" value="NZ_CP036267.1"/>
</dbReference>
<dbReference type="PROSITE" id="PS51782">
    <property type="entry name" value="LYSM"/>
    <property type="match status" value="1"/>
</dbReference>
<feature type="domain" description="L,D-TPase catalytic" evidence="11">
    <location>
        <begin position="291"/>
        <end position="416"/>
    </location>
</feature>
<keyword evidence="9" id="KW-1133">Transmembrane helix</keyword>
<feature type="active site" description="Nucleophile" evidence="7">
    <location>
        <position position="392"/>
    </location>
</feature>
<dbReference type="OrthoDB" id="9787225at2"/>
<dbReference type="Gene3D" id="2.40.440.10">
    <property type="entry name" value="L,D-transpeptidase catalytic domain-like"/>
    <property type="match status" value="1"/>
</dbReference>
<feature type="region of interest" description="Disordered" evidence="8">
    <location>
        <begin position="138"/>
        <end position="175"/>
    </location>
</feature>
<keyword evidence="9" id="KW-0812">Transmembrane</keyword>
<dbReference type="GO" id="GO:0071972">
    <property type="term" value="F:peptidoglycan L,D-transpeptidase activity"/>
    <property type="evidence" value="ECO:0007669"/>
    <property type="project" value="TreeGrafter"/>
</dbReference>
<dbReference type="GO" id="GO:0018104">
    <property type="term" value="P:peptidoglycan-protein cross-linking"/>
    <property type="evidence" value="ECO:0007669"/>
    <property type="project" value="TreeGrafter"/>
</dbReference>
<organism evidence="12 13">
    <name type="scientific">Thalassoglobus polymorphus</name>
    <dbReference type="NCBI Taxonomy" id="2527994"/>
    <lineage>
        <taxon>Bacteria</taxon>
        <taxon>Pseudomonadati</taxon>
        <taxon>Planctomycetota</taxon>
        <taxon>Planctomycetia</taxon>
        <taxon>Planctomycetales</taxon>
        <taxon>Planctomycetaceae</taxon>
        <taxon>Thalassoglobus</taxon>
    </lineage>
</organism>
<evidence type="ECO:0000256" key="4">
    <source>
        <dbReference type="ARBA" id="ARBA00022960"/>
    </source>
</evidence>
<keyword evidence="6 7" id="KW-0961">Cell wall biogenesis/degradation</keyword>
<dbReference type="EC" id="2.-.-.-" evidence="12"/>
<dbReference type="KEGG" id="tpol:Mal48_00060"/>
<dbReference type="Proteomes" id="UP000315724">
    <property type="component" value="Chromosome"/>
</dbReference>
<dbReference type="GO" id="GO:0071555">
    <property type="term" value="P:cell wall organization"/>
    <property type="evidence" value="ECO:0007669"/>
    <property type="project" value="UniProtKB-UniRule"/>
</dbReference>
<evidence type="ECO:0000256" key="1">
    <source>
        <dbReference type="ARBA" id="ARBA00004752"/>
    </source>
</evidence>
<dbReference type="GO" id="GO:0016740">
    <property type="term" value="F:transferase activity"/>
    <property type="evidence" value="ECO:0007669"/>
    <property type="project" value="UniProtKB-KW"/>
</dbReference>
<feature type="region of interest" description="Disordered" evidence="8">
    <location>
        <begin position="71"/>
        <end position="97"/>
    </location>
</feature>
<keyword evidence="4 7" id="KW-0133">Cell shape</keyword>
<proteinExistence type="inferred from homology"/>
<evidence type="ECO:0000259" key="11">
    <source>
        <dbReference type="PROSITE" id="PS52029"/>
    </source>
</evidence>
<dbReference type="Pfam" id="PF03734">
    <property type="entry name" value="YkuD"/>
    <property type="match status" value="1"/>
</dbReference>
<reference evidence="12 13" key="1">
    <citation type="submission" date="2019-02" db="EMBL/GenBank/DDBJ databases">
        <title>Deep-cultivation of Planctomycetes and their phenomic and genomic characterization uncovers novel biology.</title>
        <authorList>
            <person name="Wiegand S."/>
            <person name="Jogler M."/>
            <person name="Boedeker C."/>
            <person name="Pinto D."/>
            <person name="Vollmers J."/>
            <person name="Rivas-Marin E."/>
            <person name="Kohn T."/>
            <person name="Peeters S.H."/>
            <person name="Heuer A."/>
            <person name="Rast P."/>
            <person name="Oberbeckmann S."/>
            <person name="Bunk B."/>
            <person name="Jeske O."/>
            <person name="Meyerdierks A."/>
            <person name="Storesund J.E."/>
            <person name="Kallscheuer N."/>
            <person name="Luecker S."/>
            <person name="Lage O.M."/>
            <person name="Pohl T."/>
            <person name="Merkel B.J."/>
            <person name="Hornburger P."/>
            <person name="Mueller R.-W."/>
            <person name="Bruemmer F."/>
            <person name="Labrenz M."/>
            <person name="Spormann A.M."/>
            <person name="Op den Camp H."/>
            <person name="Overmann J."/>
            <person name="Amann R."/>
            <person name="Jetten M.S.M."/>
            <person name="Mascher T."/>
            <person name="Medema M.H."/>
            <person name="Devos D.P."/>
            <person name="Kaster A.-K."/>
            <person name="Ovreas L."/>
            <person name="Rohde M."/>
            <person name="Galperin M.Y."/>
            <person name="Jogler C."/>
        </authorList>
    </citation>
    <scope>NUCLEOTIDE SEQUENCE [LARGE SCALE GENOMIC DNA]</scope>
    <source>
        <strain evidence="12 13">Mal48</strain>
    </source>
</reference>
<accession>A0A517QGL5</accession>
<dbReference type="UniPathway" id="UPA00219"/>
<evidence type="ECO:0000256" key="6">
    <source>
        <dbReference type="ARBA" id="ARBA00023316"/>
    </source>
</evidence>
<feature type="domain" description="LysM" evidence="10">
    <location>
        <begin position="243"/>
        <end position="286"/>
    </location>
</feature>
<keyword evidence="3 12" id="KW-0808">Transferase</keyword>
<dbReference type="InterPro" id="IPR036779">
    <property type="entry name" value="LysM_dom_sf"/>
</dbReference>
<comment type="pathway">
    <text evidence="1 7">Cell wall biogenesis; peptidoglycan biosynthesis.</text>
</comment>
<feature type="transmembrane region" description="Helical" evidence="9">
    <location>
        <begin position="16"/>
        <end position="35"/>
    </location>
</feature>
<protein>
    <submittedName>
        <fullName evidence="12">L,D-transpeptidase YkuD</fullName>
        <ecNumber evidence="12">2.-.-.-</ecNumber>
    </submittedName>
</protein>
<dbReference type="GO" id="GO:0008360">
    <property type="term" value="P:regulation of cell shape"/>
    <property type="evidence" value="ECO:0007669"/>
    <property type="project" value="UniProtKB-UniRule"/>
</dbReference>
<evidence type="ECO:0000313" key="13">
    <source>
        <dbReference type="Proteomes" id="UP000315724"/>
    </source>
</evidence>
<dbReference type="SUPFAM" id="SSF141523">
    <property type="entry name" value="L,D-transpeptidase catalytic domain-like"/>
    <property type="match status" value="1"/>
</dbReference>
<dbReference type="SUPFAM" id="SSF54106">
    <property type="entry name" value="LysM domain"/>
    <property type="match status" value="1"/>
</dbReference>
<dbReference type="Pfam" id="PF01476">
    <property type="entry name" value="LysM"/>
    <property type="match status" value="1"/>
</dbReference>
<evidence type="ECO:0000256" key="7">
    <source>
        <dbReference type="PROSITE-ProRule" id="PRU01373"/>
    </source>
</evidence>
<name>A0A517QGL5_9PLAN</name>
<gene>
    <name evidence="12" type="primary">ykuD</name>
    <name evidence="12" type="ORF">Mal48_00060</name>
</gene>
<dbReference type="InterPro" id="IPR050979">
    <property type="entry name" value="LD-transpeptidase"/>
</dbReference>
<dbReference type="PANTHER" id="PTHR30582">
    <property type="entry name" value="L,D-TRANSPEPTIDASE"/>
    <property type="match status" value="1"/>
</dbReference>
<evidence type="ECO:0000256" key="2">
    <source>
        <dbReference type="ARBA" id="ARBA00005992"/>
    </source>
</evidence>
<dbReference type="Gene3D" id="3.10.350.10">
    <property type="entry name" value="LysM domain"/>
    <property type="match status" value="1"/>
</dbReference>